<dbReference type="InterPro" id="IPR051393">
    <property type="entry name" value="ABC_transporter_permease"/>
</dbReference>
<name>A0A6S7B942_9BURK</name>
<feature type="transmembrane region" description="Helical" evidence="7">
    <location>
        <begin position="278"/>
        <end position="298"/>
    </location>
</feature>
<gene>
    <name evidence="9" type="primary">ngcF</name>
    <name evidence="9" type="ORF">LMG28138_02933</name>
</gene>
<sequence length="310" mass="34160">MSVSQQTPLPYVPGQTSDAPPRQWLTTTLFLLPTIILLSVFLIYPLLSSFWLSLLNWNGLGQNAKFIWLNNWITMAQDPLFLRALANNCILAVVSIAVQIPIGLGLAVLLDKAGKRSRILKIIYFLPLLMSSVAVGVLFKNFYDPNFGPLNTVLTAIGLGSWAVDWLGDPRWSLIATAAVVCWQSIPFYMILFLAGLASMPGELREAAVLDGANEWTIFFRITLPYLSGTIRTAILLVIIGSLRYFDLVFVMTGGGPDGSSELMATYMYRQVFNSFQLGYGSAVASGMFVIVVVVAGLGMRITRRFETEV</sequence>
<evidence type="ECO:0000259" key="8">
    <source>
        <dbReference type="PROSITE" id="PS50928"/>
    </source>
</evidence>
<keyword evidence="3" id="KW-1003">Cell membrane</keyword>
<comment type="subcellular location">
    <subcellularLocation>
        <location evidence="1 7">Cell membrane</location>
        <topology evidence="1 7">Multi-pass membrane protein</topology>
    </subcellularLocation>
</comment>
<proteinExistence type="inferred from homology"/>
<dbReference type="EMBL" id="CADIKM010000012">
    <property type="protein sequence ID" value="CAB3790162.1"/>
    <property type="molecule type" value="Genomic_DNA"/>
</dbReference>
<dbReference type="GO" id="GO:0055085">
    <property type="term" value="P:transmembrane transport"/>
    <property type="evidence" value="ECO:0007669"/>
    <property type="project" value="InterPro"/>
</dbReference>
<dbReference type="GO" id="GO:0005886">
    <property type="term" value="C:plasma membrane"/>
    <property type="evidence" value="ECO:0007669"/>
    <property type="project" value="UniProtKB-SubCell"/>
</dbReference>
<dbReference type="Proteomes" id="UP000494115">
    <property type="component" value="Unassembled WGS sequence"/>
</dbReference>
<organism evidence="9 10">
    <name type="scientific">Pararobbsia alpina</name>
    <dbReference type="NCBI Taxonomy" id="621374"/>
    <lineage>
        <taxon>Bacteria</taxon>
        <taxon>Pseudomonadati</taxon>
        <taxon>Pseudomonadota</taxon>
        <taxon>Betaproteobacteria</taxon>
        <taxon>Burkholderiales</taxon>
        <taxon>Burkholderiaceae</taxon>
        <taxon>Pararobbsia</taxon>
    </lineage>
</organism>
<dbReference type="AlphaFoldDB" id="A0A6S7B942"/>
<evidence type="ECO:0000256" key="3">
    <source>
        <dbReference type="ARBA" id="ARBA00022475"/>
    </source>
</evidence>
<keyword evidence="2 7" id="KW-0813">Transport</keyword>
<dbReference type="InterPro" id="IPR035906">
    <property type="entry name" value="MetI-like_sf"/>
</dbReference>
<dbReference type="RefSeq" id="WP_175105483.1">
    <property type="nucleotide sequence ID" value="NZ_CADIKM010000012.1"/>
</dbReference>
<keyword evidence="10" id="KW-1185">Reference proteome</keyword>
<dbReference type="PROSITE" id="PS50928">
    <property type="entry name" value="ABC_TM1"/>
    <property type="match status" value="1"/>
</dbReference>
<feature type="transmembrane region" description="Helical" evidence="7">
    <location>
        <begin position="218"/>
        <end position="243"/>
    </location>
</feature>
<evidence type="ECO:0000256" key="1">
    <source>
        <dbReference type="ARBA" id="ARBA00004651"/>
    </source>
</evidence>
<protein>
    <submittedName>
        <fullName evidence="9">Diacetylchitobiose uptake system permease protein NgcF</fullName>
    </submittedName>
</protein>
<evidence type="ECO:0000256" key="2">
    <source>
        <dbReference type="ARBA" id="ARBA00022448"/>
    </source>
</evidence>
<feature type="transmembrane region" description="Helical" evidence="7">
    <location>
        <begin position="85"/>
        <end position="110"/>
    </location>
</feature>
<evidence type="ECO:0000313" key="10">
    <source>
        <dbReference type="Proteomes" id="UP000494115"/>
    </source>
</evidence>
<feature type="domain" description="ABC transmembrane type-1" evidence="8">
    <location>
        <begin position="85"/>
        <end position="301"/>
    </location>
</feature>
<keyword evidence="6 7" id="KW-0472">Membrane</keyword>
<keyword evidence="5 7" id="KW-1133">Transmembrane helix</keyword>
<feature type="transmembrane region" description="Helical" evidence="7">
    <location>
        <begin position="172"/>
        <end position="197"/>
    </location>
</feature>
<dbReference type="Gene3D" id="1.10.3720.10">
    <property type="entry name" value="MetI-like"/>
    <property type="match status" value="1"/>
</dbReference>
<evidence type="ECO:0000256" key="7">
    <source>
        <dbReference type="RuleBase" id="RU363032"/>
    </source>
</evidence>
<dbReference type="PANTHER" id="PTHR30193">
    <property type="entry name" value="ABC TRANSPORTER PERMEASE PROTEIN"/>
    <property type="match status" value="1"/>
</dbReference>
<comment type="similarity">
    <text evidence="7">Belongs to the binding-protein-dependent transport system permease family.</text>
</comment>
<dbReference type="PANTHER" id="PTHR30193:SF37">
    <property type="entry name" value="INNER MEMBRANE ABC TRANSPORTER PERMEASE PROTEIN YCJO"/>
    <property type="match status" value="1"/>
</dbReference>
<dbReference type="CDD" id="cd06261">
    <property type="entry name" value="TM_PBP2"/>
    <property type="match status" value="1"/>
</dbReference>
<evidence type="ECO:0000256" key="4">
    <source>
        <dbReference type="ARBA" id="ARBA00022692"/>
    </source>
</evidence>
<feature type="transmembrane region" description="Helical" evidence="7">
    <location>
        <begin position="24"/>
        <end position="47"/>
    </location>
</feature>
<dbReference type="InterPro" id="IPR000515">
    <property type="entry name" value="MetI-like"/>
</dbReference>
<evidence type="ECO:0000313" key="9">
    <source>
        <dbReference type="EMBL" id="CAB3790162.1"/>
    </source>
</evidence>
<keyword evidence="4 7" id="KW-0812">Transmembrane</keyword>
<evidence type="ECO:0000256" key="6">
    <source>
        <dbReference type="ARBA" id="ARBA00023136"/>
    </source>
</evidence>
<dbReference type="Pfam" id="PF00528">
    <property type="entry name" value="BPD_transp_1"/>
    <property type="match status" value="1"/>
</dbReference>
<dbReference type="SUPFAM" id="SSF161098">
    <property type="entry name" value="MetI-like"/>
    <property type="match status" value="1"/>
</dbReference>
<evidence type="ECO:0000256" key="5">
    <source>
        <dbReference type="ARBA" id="ARBA00022989"/>
    </source>
</evidence>
<accession>A0A6S7B942</accession>
<feature type="transmembrane region" description="Helical" evidence="7">
    <location>
        <begin position="122"/>
        <end position="143"/>
    </location>
</feature>
<reference evidence="9 10" key="1">
    <citation type="submission" date="2020-04" db="EMBL/GenBank/DDBJ databases">
        <authorList>
            <person name="De Canck E."/>
        </authorList>
    </citation>
    <scope>NUCLEOTIDE SEQUENCE [LARGE SCALE GENOMIC DNA]</scope>
    <source>
        <strain evidence="9 10">LMG 28138</strain>
    </source>
</reference>